<protein>
    <recommendedName>
        <fullName evidence="1">MobA/VirD2-like nuclease domain-containing protein</fullName>
    </recommendedName>
</protein>
<gene>
    <name evidence="2" type="ORF">FEK29_01940</name>
</gene>
<evidence type="ECO:0000259" key="1">
    <source>
        <dbReference type="Pfam" id="PF03432"/>
    </source>
</evidence>
<dbReference type="InterPro" id="IPR005094">
    <property type="entry name" value="Endonuclease_MobA/VirD2"/>
</dbReference>
<evidence type="ECO:0000313" key="2">
    <source>
        <dbReference type="EMBL" id="TLF46561.1"/>
    </source>
</evidence>
<dbReference type="AlphaFoldDB" id="A0A5R8MAH5"/>
<reference evidence="2 3" key="1">
    <citation type="journal article" date="2017" name="Int. J. Syst. Evol. Microbiol.">
        <title>Maripseudobacter aurantiacus gen. nov., sp. nov., a novel member of the family Flavobacteriaceae isolated from a sedimentation basin.</title>
        <authorList>
            <person name="Chen C."/>
            <person name="Su Y."/>
            <person name="Tao T."/>
            <person name="Fu G."/>
            <person name="Zhang C."/>
            <person name="Sun C."/>
            <person name="Zhang X."/>
            <person name="Wu M."/>
        </authorList>
    </citation>
    <scope>NUCLEOTIDE SEQUENCE [LARGE SCALE GENOMIC DNA]</scope>
    <source>
        <strain evidence="3">CDA4</strain>
    </source>
</reference>
<feature type="domain" description="MobA/VirD2-like nuclease" evidence="1">
    <location>
        <begin position="45"/>
        <end position="144"/>
    </location>
</feature>
<dbReference type="OrthoDB" id="915634at2"/>
<keyword evidence="3" id="KW-1185">Reference proteome</keyword>
<organism evidence="2 3">
    <name type="scientific">Maribacter aurantiacus</name>
    <dbReference type="NCBI Taxonomy" id="1882343"/>
    <lineage>
        <taxon>Bacteria</taxon>
        <taxon>Pseudomonadati</taxon>
        <taxon>Bacteroidota</taxon>
        <taxon>Flavobacteriia</taxon>
        <taxon>Flavobacteriales</taxon>
        <taxon>Flavobacteriaceae</taxon>
        <taxon>Maribacter</taxon>
    </lineage>
</organism>
<comment type="caution">
    <text evidence="2">The sequence shown here is derived from an EMBL/GenBank/DDBJ whole genome shotgun (WGS) entry which is preliminary data.</text>
</comment>
<evidence type="ECO:0000313" key="3">
    <source>
        <dbReference type="Proteomes" id="UP000308382"/>
    </source>
</evidence>
<dbReference type="Pfam" id="PF03432">
    <property type="entry name" value="Relaxase"/>
    <property type="match status" value="1"/>
</dbReference>
<proteinExistence type="predicted"/>
<dbReference type="EMBL" id="VBUK01000001">
    <property type="protein sequence ID" value="TLF46561.1"/>
    <property type="molecule type" value="Genomic_DNA"/>
</dbReference>
<name>A0A5R8MAH5_9FLAO</name>
<dbReference type="Proteomes" id="UP000308382">
    <property type="component" value="Unassembled WGS sequence"/>
</dbReference>
<dbReference type="RefSeq" id="WP_138256715.1">
    <property type="nucleotide sequence ID" value="NZ_VBUK01000001.1"/>
</dbReference>
<accession>A0A5R8MAH5</accession>
<sequence>MIAKIIYGRTCRGTMNYVLGKEGMQVLGYGNTFSQDITPKFFGSLLHFQGQRNATKNRYAHISLNLPHNEHVDDKTFFEISKEYMEKMGYGEQPYMVTRHSDTKHEHVHIVTTNVNDKGQLLSLYNSKRRSMATTSYLESKYGLEPTPRTKKENELPIFRLPELKTENDDTQGTRYYIQDVLNRILQKHKVRSFGELARLVKPYHIEIRKTQSTSGRVGVAFGLDNRQGYRTRFINGSQVHRQMSGPKLQKVFDGHKRSKLLPMHRKRLLKQIETTYNLFRTIRPHDLKEVLKEYQGMDIALDIKLDTIDGYTIYDKSGYVLRERELGKHLMMQERLDIFGNGDAWTEINIHSKQFQLEKEKLIREAIQNSHLKSRRQKGLLSEHIGTLRFTDIVPILMESKEHRFLEKYMSGEQIHTFRKNLKENFPQIQQRIHETETRREKEALQGKFDLIGDIVRKGVFDVGTTDGSVRHLFQALGVRYQNNKLLFADSDKYSVPVPLGHLPLPKNMEEHVLDGFVRQNHLMMEMLIKQEADNKSKQTAISFFLPMVFPGLFERMNTDYKQRYESLALGAYLKHAERMHASFEKSSKDYITFFNAKGFYFEKGENGFIVKSIYTGINSSYPIPKRTSLYLSSIPDLGTTLKQQHLVLENLIKTRRNNLKNLWAGHLMELGQYDRVAYMLTDESAYPNLYPEIVRYHMDKGLRKTIQERTTKKSAIQQNRLLRKGVHAIGSLLDKPTGNQEEGYNGFKDELTDYSKRKKNRGISF</sequence>